<dbReference type="AlphaFoldDB" id="A0A8A0RHL7"/>
<accession>A0A8A0RHL7</accession>
<proteinExistence type="predicted"/>
<evidence type="ECO:0000313" key="2">
    <source>
        <dbReference type="Proteomes" id="UP000662904"/>
    </source>
</evidence>
<dbReference type="RefSeq" id="WP_206707983.1">
    <property type="nucleotide sequence ID" value="NZ_CP059066.1"/>
</dbReference>
<dbReference type="KEGG" id="kme:H0A61_00041"/>
<name>A0A8A0RHL7_9FIRM</name>
<keyword evidence="2" id="KW-1185">Reference proteome</keyword>
<organism evidence="1 2">
    <name type="scientific">Koleobacter methoxysyntrophicus</name>
    <dbReference type="NCBI Taxonomy" id="2751313"/>
    <lineage>
        <taxon>Bacteria</taxon>
        <taxon>Bacillati</taxon>
        <taxon>Bacillota</taxon>
        <taxon>Clostridia</taxon>
        <taxon>Koleobacterales</taxon>
        <taxon>Koleobacteraceae</taxon>
        <taxon>Koleobacter</taxon>
    </lineage>
</organism>
<sequence>MTYREIILKEIEEVPADKLEEVIDFIRYLKIKTLKEKRDVTIASESSLKKDWLSPEEDEVWKDL</sequence>
<gene>
    <name evidence="1" type="ORF">H0A61_00041</name>
</gene>
<reference evidence="1" key="1">
    <citation type="submission" date="2020-07" db="EMBL/GenBank/DDBJ databases">
        <title>Koleobacter methoxysyntrophicus gen. nov., sp. nov., a novel anaerobic bacterium isolated from deep subsurface oil field and proposal of Koleobacterales ord. nov. in the phylum Firmicutes.</title>
        <authorList>
            <person name="Sakamoto S."/>
            <person name="Tamaki H."/>
        </authorList>
    </citation>
    <scope>NUCLEOTIDE SEQUENCE</scope>
    <source>
        <strain evidence="1">NRmbB1</strain>
    </source>
</reference>
<dbReference type="Proteomes" id="UP000662904">
    <property type="component" value="Chromosome"/>
</dbReference>
<evidence type="ECO:0000313" key="1">
    <source>
        <dbReference type="EMBL" id="QSQ07725.1"/>
    </source>
</evidence>
<dbReference type="EMBL" id="CP059066">
    <property type="protein sequence ID" value="QSQ07725.1"/>
    <property type="molecule type" value="Genomic_DNA"/>
</dbReference>
<protein>
    <recommendedName>
        <fullName evidence="3">DUF2281 domain-containing protein</fullName>
    </recommendedName>
</protein>
<evidence type="ECO:0008006" key="3">
    <source>
        <dbReference type="Google" id="ProtNLM"/>
    </source>
</evidence>